<organism evidence="6 7">
    <name type="scientific">Aminithiophilus ramosus</name>
    <dbReference type="NCBI Taxonomy" id="3029084"/>
    <lineage>
        <taxon>Bacteria</taxon>
        <taxon>Thermotogati</taxon>
        <taxon>Synergistota</taxon>
        <taxon>Synergistia</taxon>
        <taxon>Synergistales</taxon>
        <taxon>Aminithiophilaceae</taxon>
        <taxon>Aminithiophilus</taxon>
    </lineage>
</organism>
<dbReference type="GO" id="GO:0008276">
    <property type="term" value="F:protein methyltransferase activity"/>
    <property type="evidence" value="ECO:0007669"/>
    <property type="project" value="InterPro"/>
</dbReference>
<gene>
    <name evidence="6" type="primary">cbiT</name>
    <name evidence="6" type="ORF">KAR29_03455</name>
</gene>
<name>A0A9Q7F0C0_9BACT</name>
<accession>A0A9Q7F0C0</accession>
<keyword evidence="5" id="KW-0949">S-adenosyl-L-methionine</keyword>
<dbReference type="RefSeq" id="WP_274374249.1">
    <property type="nucleotide sequence ID" value="NZ_CP072943.1"/>
</dbReference>
<dbReference type="SUPFAM" id="SSF53335">
    <property type="entry name" value="S-adenosyl-L-methionine-dependent methyltransferases"/>
    <property type="match status" value="1"/>
</dbReference>
<keyword evidence="7" id="KW-1185">Reference proteome</keyword>
<keyword evidence="3" id="KW-0489">Methyltransferase</keyword>
<dbReference type="Pfam" id="PF01135">
    <property type="entry name" value="PCMT"/>
    <property type="match status" value="1"/>
</dbReference>
<dbReference type="GO" id="GO:0009236">
    <property type="term" value="P:cobalamin biosynthetic process"/>
    <property type="evidence" value="ECO:0007669"/>
    <property type="project" value="UniProtKB-KW"/>
</dbReference>
<dbReference type="InterPro" id="IPR029063">
    <property type="entry name" value="SAM-dependent_MTases_sf"/>
</dbReference>
<protein>
    <submittedName>
        <fullName evidence="6">Precorrin-6Y C5,15-methyltransferase (Decarboxylating) subunit CbiT</fullName>
    </submittedName>
</protein>
<proteinExistence type="predicted"/>
<evidence type="ECO:0000313" key="7">
    <source>
        <dbReference type="Proteomes" id="UP000671879"/>
    </source>
</evidence>
<keyword evidence="2" id="KW-0169">Cobalamin biosynthesis</keyword>
<dbReference type="PANTHER" id="PTHR43182:SF1">
    <property type="entry name" value="COBALT-PRECORRIN-7 C(5)-METHYLTRANSFERASE"/>
    <property type="match status" value="1"/>
</dbReference>
<reference evidence="7" key="1">
    <citation type="submission" date="2021-04" db="EMBL/GenBank/DDBJ databases">
        <title>A novel Synergistetes isolate from a pyrite-forming mixed culture.</title>
        <authorList>
            <person name="Bunk B."/>
            <person name="Sproer C."/>
            <person name="Spring S."/>
            <person name="Pester M."/>
        </authorList>
    </citation>
    <scope>NUCLEOTIDE SEQUENCE [LARGE SCALE GENOMIC DNA]</scope>
    <source>
        <strain evidence="7">J.5.4.2-T.3.5.2</strain>
    </source>
</reference>
<sequence>MTFALREDRLFRRLDAVPFTKGPIRALIVGLLAPLEGRRLIEVGSGSGGVTVTLAEALGPRGELWALEPSPEAFGLTKENLRRFGLADRVHLVAEAAPSGLTSLPAVDGAFIGGHGPHLESIVETLWEKLLPGGRLVLSALLLDTALAALKLFEERGPTEAWNVFPARGRKLGPSWAFLGENPICLVWCDKKPQKEEQP</sequence>
<dbReference type="PANTHER" id="PTHR43182">
    <property type="entry name" value="COBALT-PRECORRIN-6B C(15)-METHYLTRANSFERASE (DECARBOXYLATING)"/>
    <property type="match status" value="1"/>
</dbReference>
<dbReference type="NCBIfam" id="TIGR02469">
    <property type="entry name" value="CbiT"/>
    <property type="match status" value="1"/>
</dbReference>
<dbReference type="AlphaFoldDB" id="A0A9Q7F0C0"/>
<evidence type="ECO:0000256" key="3">
    <source>
        <dbReference type="ARBA" id="ARBA00022603"/>
    </source>
</evidence>
<dbReference type="Gene3D" id="3.40.50.150">
    <property type="entry name" value="Vaccinia Virus protein VP39"/>
    <property type="match status" value="1"/>
</dbReference>
<evidence type="ECO:0000256" key="5">
    <source>
        <dbReference type="ARBA" id="ARBA00022691"/>
    </source>
</evidence>
<evidence type="ECO:0000256" key="4">
    <source>
        <dbReference type="ARBA" id="ARBA00022679"/>
    </source>
</evidence>
<dbReference type="GO" id="GO:0032259">
    <property type="term" value="P:methylation"/>
    <property type="evidence" value="ECO:0007669"/>
    <property type="project" value="UniProtKB-KW"/>
</dbReference>
<dbReference type="InterPro" id="IPR014008">
    <property type="entry name" value="Cbl_synth_MTase_CbiT"/>
</dbReference>
<dbReference type="CDD" id="cd02440">
    <property type="entry name" value="AdoMet_MTases"/>
    <property type="match status" value="1"/>
</dbReference>
<keyword evidence="4" id="KW-0808">Transferase</keyword>
<comment type="pathway">
    <text evidence="1">Cofactor biosynthesis; adenosylcobalamin biosynthesis.</text>
</comment>
<evidence type="ECO:0000256" key="1">
    <source>
        <dbReference type="ARBA" id="ARBA00004953"/>
    </source>
</evidence>
<dbReference type="InterPro" id="IPR050714">
    <property type="entry name" value="Cobalamin_biosynth_MTase"/>
</dbReference>
<evidence type="ECO:0000313" key="6">
    <source>
        <dbReference type="EMBL" id="QTX32982.1"/>
    </source>
</evidence>
<dbReference type="KEGG" id="aram:KAR29_03455"/>
<dbReference type="Proteomes" id="UP000671879">
    <property type="component" value="Chromosome"/>
</dbReference>
<evidence type="ECO:0000256" key="2">
    <source>
        <dbReference type="ARBA" id="ARBA00022573"/>
    </source>
</evidence>
<dbReference type="EMBL" id="CP072943">
    <property type="protein sequence ID" value="QTX32982.1"/>
    <property type="molecule type" value="Genomic_DNA"/>
</dbReference>